<evidence type="ECO:0000259" key="2">
    <source>
        <dbReference type="Pfam" id="PF12660"/>
    </source>
</evidence>
<dbReference type="EMBL" id="LK056657">
    <property type="protein sequence ID" value="CDU22664.1"/>
    <property type="molecule type" value="Genomic_DNA"/>
</dbReference>
<reference evidence="3" key="1">
    <citation type="submission" date="2014-06" db="EMBL/GenBank/DDBJ databases">
        <authorList>
            <person name="Ju J."/>
            <person name="Zhang J."/>
        </authorList>
    </citation>
    <scope>NUCLEOTIDE SEQUENCE</scope>
    <source>
        <strain evidence="3">SscI8</strain>
    </source>
</reference>
<evidence type="ECO:0008006" key="4">
    <source>
        <dbReference type="Google" id="ProtNLM"/>
    </source>
</evidence>
<gene>
    <name evidence="3" type="ORF">SPSC_01294</name>
</gene>
<dbReference type="AlphaFoldDB" id="A0A127Z9C3"/>
<dbReference type="GO" id="GO:0004402">
    <property type="term" value="F:histone acetyltransferase activity"/>
    <property type="evidence" value="ECO:0007669"/>
    <property type="project" value="InterPro"/>
</dbReference>
<dbReference type="PANTHER" id="PTHR15496:SF2">
    <property type="entry name" value="GENERAL TRANSCRIPTION FACTOR 3C POLYPEPTIDE 4"/>
    <property type="match status" value="1"/>
</dbReference>
<dbReference type="InterPro" id="IPR024761">
    <property type="entry name" value="TFIIIC_delta_N"/>
</dbReference>
<evidence type="ECO:0000313" key="3">
    <source>
        <dbReference type="EMBL" id="CDU22664.1"/>
    </source>
</evidence>
<dbReference type="Pfam" id="PF12660">
    <property type="entry name" value="zf-TFIIIC"/>
    <property type="match status" value="1"/>
</dbReference>
<dbReference type="Pfam" id="PF12657">
    <property type="entry name" value="TFIIIC_delta"/>
    <property type="match status" value="1"/>
</dbReference>
<accession>A0A127Z9C3</accession>
<feature type="domain" description="Transcription factor IIIC 90kDa subunit N-terminal" evidence="1">
    <location>
        <begin position="42"/>
        <end position="275"/>
    </location>
</feature>
<dbReference type="InterPro" id="IPR044230">
    <property type="entry name" value="GTF3C4"/>
</dbReference>
<dbReference type="PANTHER" id="PTHR15496">
    <property type="entry name" value="GENERAL TRANSCRIPTION FACTOR 3C POLYPEPTIDE 4 FAMILY"/>
    <property type="match status" value="1"/>
</dbReference>
<protein>
    <recommendedName>
        <fullName evidence="4">Transcription factor IIIC 90kDa subunit N-terminal domain-containing protein</fullName>
    </recommendedName>
</protein>
<proteinExistence type="predicted"/>
<sequence>MAGNPKSALKGSAVPPSKDRARIRACSIALSSGSQHIGNLQWSELGQALVVTDDYIIILSPLTGLHPALAGQSRTQDVECHPDWNDRFPHSVAEINVKTFLENEHSVRRRTLLESDHSAVDPRFQSVQWSSACWSRPGMGSHTSCLILATTSELDLFVLGAPLNAWTGEWKLLHAVSLDPIADLTDLDATPSSGEKEVFSRSRALLRKKQMATEVTCASFVDLDGHTDVSDRPQPSSDYVIAGTRSGHIGVWNCAAVTGHCTFVSATSVSSTSIEKLVVSSQVGEEQTDLQARIAFKDADGVKLCGLHGANGHAEVRLLTASPINTERGMITAWRWVKDQLVYATISKINVFDSMTQQTTTFSVGTGPFDDLDPFSPVVEISLNSASSFELKAVLLDLREYSIPLLPPDEAQSEPEEVLPTLPSALTGYPPMTENLQREHNLYQAFLGYAVEPRSRLSTASMVGAVRTDEKVAFLGYNSSDTLCYQLEVLRKGSLVPSSLLDEALESAASGTPPYLAVRIIFALLYTSKQRKTLWTQFVSAIEERGLALAASSAGGSGQETTTAERRQRQLLYLLACRLEDSASKPSSSFDVLKRTYREAVLRDWIQTWVADLAQRQTAGQTSSQDHKTLLRLSAASRLLPDAGSEQTPQPLTTDEQCAACDTKLTLSWDEHRQDFGWAKCQKGHVWPRCSISLATISDREVRVCTGCWAKALVPDKEGQSSWQILMLKEASSCLYCGSNWIVR</sequence>
<organism evidence="3">
    <name type="scientific">Sporisorium scitamineum</name>
    <dbReference type="NCBI Taxonomy" id="49012"/>
    <lineage>
        <taxon>Eukaryota</taxon>
        <taxon>Fungi</taxon>
        <taxon>Dikarya</taxon>
        <taxon>Basidiomycota</taxon>
        <taxon>Ustilaginomycotina</taxon>
        <taxon>Ustilaginomycetes</taxon>
        <taxon>Ustilaginales</taxon>
        <taxon>Ustilaginaceae</taxon>
        <taxon>Sporisorium</taxon>
    </lineage>
</organism>
<dbReference type="GO" id="GO:0000127">
    <property type="term" value="C:transcription factor TFIIIC complex"/>
    <property type="evidence" value="ECO:0007669"/>
    <property type="project" value="InterPro"/>
</dbReference>
<evidence type="ECO:0000259" key="1">
    <source>
        <dbReference type="Pfam" id="PF12657"/>
    </source>
</evidence>
<feature type="domain" description="Transcription factor IIIC putative zinc-finger" evidence="2">
    <location>
        <begin position="653"/>
        <end position="739"/>
    </location>
</feature>
<dbReference type="OrthoDB" id="6021743at2759"/>
<dbReference type="GO" id="GO:0006384">
    <property type="term" value="P:transcription initiation at RNA polymerase III promoter"/>
    <property type="evidence" value="ECO:0007669"/>
    <property type="project" value="InterPro"/>
</dbReference>
<name>A0A127Z9C3_9BASI</name>
<dbReference type="InterPro" id="IPR024764">
    <property type="entry name" value="TFIIIC_Znf"/>
</dbReference>